<comment type="similarity">
    <text evidence="1">Belongs to the glycerophosphoryl diester phosphodiesterase family.</text>
</comment>
<keyword evidence="6" id="KW-1185">Reference proteome</keyword>
<dbReference type="OrthoDB" id="1058301at2759"/>
<dbReference type="PROSITE" id="PS51166">
    <property type="entry name" value="CBM20"/>
    <property type="match status" value="1"/>
</dbReference>
<dbReference type="FunFam" id="3.20.20.190:FF:000032">
    <property type="entry name" value="Glycerophosphoryl diester phosphodiesterase, putative"/>
    <property type="match status" value="1"/>
</dbReference>
<dbReference type="InterPro" id="IPR057506">
    <property type="entry name" value="C2_GPCPD1"/>
</dbReference>
<feature type="domain" description="GP-PDE" evidence="4">
    <location>
        <begin position="340"/>
        <end position="639"/>
    </location>
</feature>
<dbReference type="InterPro" id="IPR002044">
    <property type="entry name" value="CBM20"/>
</dbReference>
<dbReference type="InterPro" id="IPR017946">
    <property type="entry name" value="PLC-like_Pdiesterase_TIM-brl"/>
</dbReference>
<dbReference type="InterPro" id="IPR030395">
    <property type="entry name" value="GP_PDE_dom"/>
</dbReference>
<dbReference type="InterPro" id="IPR051578">
    <property type="entry name" value="GDPD"/>
</dbReference>
<organism evidence="5 6">
    <name type="scientific">Hypsibius exemplaris</name>
    <name type="common">Freshwater tardigrade</name>
    <dbReference type="NCBI Taxonomy" id="2072580"/>
    <lineage>
        <taxon>Eukaryota</taxon>
        <taxon>Metazoa</taxon>
        <taxon>Ecdysozoa</taxon>
        <taxon>Tardigrada</taxon>
        <taxon>Eutardigrada</taxon>
        <taxon>Parachela</taxon>
        <taxon>Hypsibioidea</taxon>
        <taxon>Hypsibiidae</taxon>
        <taxon>Hypsibius</taxon>
    </lineage>
</organism>
<evidence type="ECO:0000256" key="2">
    <source>
        <dbReference type="ARBA" id="ARBA00022801"/>
    </source>
</evidence>
<proteinExistence type="inferred from homology"/>
<dbReference type="PROSITE" id="PS51704">
    <property type="entry name" value="GP_PDE"/>
    <property type="match status" value="1"/>
</dbReference>
<dbReference type="Pfam" id="PF03009">
    <property type="entry name" value="GDPD"/>
    <property type="match status" value="1"/>
</dbReference>
<dbReference type="SUPFAM" id="SSF49452">
    <property type="entry name" value="Starch-binding domain-like"/>
    <property type="match status" value="1"/>
</dbReference>
<dbReference type="SUPFAM" id="SSF51695">
    <property type="entry name" value="PLC-like phosphodiesterases"/>
    <property type="match status" value="1"/>
</dbReference>
<dbReference type="Proteomes" id="UP000192578">
    <property type="component" value="Unassembled WGS sequence"/>
</dbReference>
<evidence type="ECO:0000259" key="4">
    <source>
        <dbReference type="PROSITE" id="PS51704"/>
    </source>
</evidence>
<evidence type="ECO:0000313" key="6">
    <source>
        <dbReference type="Proteomes" id="UP000192578"/>
    </source>
</evidence>
<name>A0A9X6RLW4_HYPEX</name>
<dbReference type="AlphaFoldDB" id="A0A9X6RLW4"/>
<comment type="caution">
    <text evidence="5">The sequence shown here is derived from an EMBL/GenBank/DDBJ whole genome shotgun (WGS) entry which is preliminary data.</text>
</comment>
<evidence type="ECO:0000256" key="1">
    <source>
        <dbReference type="ARBA" id="ARBA00007277"/>
    </source>
</evidence>
<protein>
    <submittedName>
        <fullName evidence="5">Glycerophosphocholine phosphodiesterase GPCPD1</fullName>
    </submittedName>
</protein>
<dbReference type="GO" id="GO:0046475">
    <property type="term" value="P:glycerophospholipid catabolic process"/>
    <property type="evidence" value="ECO:0007669"/>
    <property type="project" value="TreeGrafter"/>
</dbReference>
<evidence type="ECO:0000313" key="5">
    <source>
        <dbReference type="EMBL" id="OWA52400.1"/>
    </source>
</evidence>
<sequence>MEQQAQESAASAVAPSQHELSVRFAVTATTASGEFVFLSGSCHELGKWRLSGAVVLNKEDSTTTSDTAATSSNLWTLTIPLPVGQEISYRYFVGTYGELHGSERVVLVRTFESHIESRKVRTPQTNGRVHEATYEPAQYGLLGGKERVQRGWLSAESEVHLRFLSNAIHWWKARHRAKAHSILIVPMDLRYRENSQEDEDDLSSPYANEMELAVLNQDECRFRQQGKFGRILKPDEVVIFRMRVLEPQFMAYRCDFFAYEPGTEDVAVTEEGPQPKNVGCCYIFPSNAKDSYGDRTVMINGMKHQPIGQLFVHYMMVQPCKAIESTLEVSYAKYWRKRKPLDIGHRGSGNSFSVKTQCASLRENTIASLAGASSNGADFVEFDVQLSKDKVPVIYHDFTCYITMRRRHGSGDSISSTSSNGSSRGDGGDAFGELYEMPVKDLTLHQLHMLKLNHVSEKDGSTKYNVADDHQPFPSLEKALRVLDPDVGFNVEIKFPLSYKDGKHEAENYFERNEFVDVILAATYKHAGKRRIIFSCFDPDTCAMVRVKQNKYPVSYLSHGEVTLWPAYADSRTHTTRTVLYTAIAYDLLGINVHTQNVLTNEWLIQEAKDAGMVLIVWGDENNDPAVIRQMNDSTSAGV</sequence>
<dbReference type="EMBL" id="MTYJ01000266">
    <property type="protein sequence ID" value="OWA52400.1"/>
    <property type="molecule type" value="Genomic_DNA"/>
</dbReference>
<accession>A0A9X6RLW4</accession>
<dbReference type="Gene3D" id="3.20.20.190">
    <property type="entry name" value="Phosphatidylinositol (PI) phosphodiesterase"/>
    <property type="match status" value="1"/>
</dbReference>
<dbReference type="InterPro" id="IPR013784">
    <property type="entry name" value="Carb-bd-like_fold"/>
</dbReference>
<evidence type="ECO:0000259" key="3">
    <source>
        <dbReference type="PROSITE" id="PS51166"/>
    </source>
</evidence>
<dbReference type="Gene3D" id="2.60.40.10">
    <property type="entry name" value="Immunoglobulins"/>
    <property type="match status" value="1"/>
</dbReference>
<reference evidence="6" key="1">
    <citation type="submission" date="2017-01" db="EMBL/GenBank/DDBJ databases">
        <title>Comparative genomics of anhydrobiosis in the tardigrade Hypsibius dujardini.</title>
        <authorList>
            <person name="Yoshida Y."/>
            <person name="Koutsovoulos G."/>
            <person name="Laetsch D."/>
            <person name="Stevens L."/>
            <person name="Kumar S."/>
            <person name="Horikawa D."/>
            <person name="Ishino K."/>
            <person name="Komine S."/>
            <person name="Tomita M."/>
            <person name="Blaxter M."/>
            <person name="Arakawa K."/>
        </authorList>
    </citation>
    <scope>NUCLEOTIDE SEQUENCE [LARGE SCALE GENOMIC DNA]</scope>
    <source>
        <strain evidence="6">Z151</strain>
    </source>
</reference>
<dbReference type="GO" id="GO:2001070">
    <property type="term" value="F:starch binding"/>
    <property type="evidence" value="ECO:0007669"/>
    <property type="project" value="InterPro"/>
</dbReference>
<dbReference type="SMART" id="SM01065">
    <property type="entry name" value="CBM_2"/>
    <property type="match status" value="1"/>
</dbReference>
<gene>
    <name evidence="5" type="ORF">BV898_16857</name>
</gene>
<dbReference type="InterPro" id="IPR013783">
    <property type="entry name" value="Ig-like_fold"/>
</dbReference>
<keyword evidence="2" id="KW-0378">Hydrolase</keyword>
<dbReference type="PANTHER" id="PTHR22958">
    <property type="entry name" value="GLYCEROPHOSPHORYL DIESTER PHOSPHODIESTERASE"/>
    <property type="match status" value="1"/>
</dbReference>
<dbReference type="GO" id="GO:0047389">
    <property type="term" value="F:glycerophosphocholine phosphodiesterase activity"/>
    <property type="evidence" value="ECO:0007669"/>
    <property type="project" value="TreeGrafter"/>
</dbReference>
<dbReference type="Pfam" id="PF25329">
    <property type="entry name" value="C2_GDE1"/>
    <property type="match status" value="1"/>
</dbReference>
<dbReference type="PANTHER" id="PTHR22958:SF1">
    <property type="entry name" value="GLYCEROPHOSPHOCHOLINE PHOSPHODIESTERASE GPCPD1"/>
    <property type="match status" value="1"/>
</dbReference>
<feature type="domain" description="CBM20" evidence="3">
    <location>
        <begin position="14"/>
        <end position="141"/>
    </location>
</feature>
<dbReference type="Pfam" id="PF00686">
    <property type="entry name" value="CBM_20"/>
    <property type="match status" value="1"/>
</dbReference>